<gene>
    <name evidence="2" type="primary">iphP</name>
    <name evidence="2" type="ORF">MOBUDSM44075_04816</name>
</gene>
<dbReference type="Pfam" id="PF13350">
    <property type="entry name" value="Y_phosphatase3"/>
    <property type="match status" value="1"/>
</dbReference>
<dbReference type="AlphaFoldDB" id="A0A0J6VEH0"/>
<keyword evidence="2" id="KW-0378">Hydrolase</keyword>
<dbReference type="EC" id="3.1.3.48" evidence="2"/>
<dbReference type="PATRIC" id="fig|1807.14.peg.4852"/>
<sequence>MASAGDELSGAWNFRDVAEQTGIVPGRFFRASELSKLDDAGRAALSGFGVTDVADLRTLRELERHGPGLVPDGVDIHHLPFVETTASDDEAPHEHAFKRMMTEKSDGESVADAAARYMTEEYGRIASAPLAQRAVREVVTLLGSGRRVLAHCFAGKDRTGFTTAVVLEAAGVGRDAVMADYLRSNEAVPQLRESILANLRARAAESPEVLDLAEARLTDSVLGVREQYLAAALGTVDEQFGSLTGYLEASGLTAADLQRLRTQLQG</sequence>
<name>A0A0J6VEH0_9MYCO</name>
<organism evidence="2 3">
    <name type="scientific">Mycolicibacterium obuense</name>
    <dbReference type="NCBI Taxonomy" id="1807"/>
    <lineage>
        <taxon>Bacteria</taxon>
        <taxon>Bacillati</taxon>
        <taxon>Actinomycetota</taxon>
        <taxon>Actinomycetes</taxon>
        <taxon>Mycobacteriales</taxon>
        <taxon>Mycobacteriaceae</taxon>
        <taxon>Mycolicibacterium</taxon>
    </lineage>
</organism>
<evidence type="ECO:0000313" key="3">
    <source>
        <dbReference type="Proteomes" id="UP000036313"/>
    </source>
</evidence>
<dbReference type="EMBL" id="JYNU01000057">
    <property type="protein sequence ID" value="KMO69390.1"/>
    <property type="molecule type" value="Genomic_DNA"/>
</dbReference>
<protein>
    <submittedName>
        <fullName evidence="2">Tyrosine-protein phosphatase</fullName>
        <ecNumber evidence="2">3.1.3.48</ecNumber>
    </submittedName>
</protein>
<dbReference type="SUPFAM" id="SSF52799">
    <property type="entry name" value="(Phosphotyrosine protein) phosphatases II"/>
    <property type="match status" value="1"/>
</dbReference>
<dbReference type="PROSITE" id="PS50056">
    <property type="entry name" value="TYR_PHOSPHATASE_2"/>
    <property type="match status" value="1"/>
</dbReference>
<feature type="domain" description="Tyrosine specific protein phosphatases" evidence="1">
    <location>
        <begin position="132"/>
        <end position="193"/>
    </location>
</feature>
<dbReference type="RefSeq" id="WP_048424900.1">
    <property type="nucleotide sequence ID" value="NZ_JYNU01000057.1"/>
</dbReference>
<dbReference type="InterPro" id="IPR026893">
    <property type="entry name" value="Tyr/Ser_Pase_IphP-type"/>
</dbReference>
<dbReference type="InterPro" id="IPR000387">
    <property type="entry name" value="Tyr_Pase_dom"/>
</dbReference>
<accession>A0A0J6VEH0</accession>
<reference evidence="2 3" key="1">
    <citation type="journal article" date="2015" name="Genome Biol. Evol.">
        <title>Characterization of Three Mycobacterium spp. with Potential Use in Bioremediation by Genome Sequencing and Comparative Genomics.</title>
        <authorList>
            <person name="Das S."/>
            <person name="Pettersson B.M."/>
            <person name="Behra P.R."/>
            <person name="Ramesh M."/>
            <person name="Dasgupta S."/>
            <person name="Bhattacharya A."/>
            <person name="Kirsebom L.A."/>
        </authorList>
    </citation>
    <scope>NUCLEOTIDE SEQUENCE [LARGE SCALE GENOMIC DNA]</scope>
    <source>
        <strain evidence="2 3">DSM 44075</strain>
    </source>
</reference>
<dbReference type="GO" id="GO:0004725">
    <property type="term" value="F:protein tyrosine phosphatase activity"/>
    <property type="evidence" value="ECO:0007669"/>
    <property type="project" value="UniProtKB-EC"/>
</dbReference>
<evidence type="ECO:0000259" key="1">
    <source>
        <dbReference type="PROSITE" id="PS50056"/>
    </source>
</evidence>
<dbReference type="InterPro" id="IPR029021">
    <property type="entry name" value="Prot-tyrosine_phosphatase-like"/>
</dbReference>
<proteinExistence type="predicted"/>
<evidence type="ECO:0000313" key="2">
    <source>
        <dbReference type="EMBL" id="KMO69390.1"/>
    </source>
</evidence>
<dbReference type="Gene3D" id="3.90.190.10">
    <property type="entry name" value="Protein tyrosine phosphatase superfamily"/>
    <property type="match status" value="1"/>
</dbReference>
<comment type="caution">
    <text evidence="2">The sequence shown here is derived from an EMBL/GenBank/DDBJ whole genome shotgun (WGS) entry which is preliminary data.</text>
</comment>
<dbReference type="Proteomes" id="UP000036313">
    <property type="component" value="Unassembled WGS sequence"/>
</dbReference>